<evidence type="ECO:0000256" key="1">
    <source>
        <dbReference type="ARBA" id="ARBA00010333"/>
    </source>
</evidence>
<proteinExistence type="inferred from homology"/>
<keyword evidence="3" id="KW-0732">Signal</keyword>
<feature type="domain" description="Solute-binding protein family 3/N-terminal" evidence="5">
    <location>
        <begin position="109"/>
        <end position="344"/>
    </location>
</feature>
<gene>
    <name evidence="6" type="ORF">METZ01_LOCUS176970</name>
</gene>
<dbReference type="EMBL" id="UINC01033985">
    <property type="protein sequence ID" value="SVB24116.1"/>
    <property type="molecule type" value="Genomic_DNA"/>
</dbReference>
<protein>
    <recommendedName>
        <fullName evidence="5">Solute-binding protein family 3/N-terminal domain-containing protein</fullName>
    </recommendedName>
</protein>
<sequence length="425" mass="45739">MTAVPLAGCTGDDTELNAANERITELESQAEADQAKIAELEDEQSDLLETIGAQTVELENLCCTLGEMAIQYQYGYDIGYDDGWYDGYDGAASSGGSSSTLDEIISRGYMKCGVKESQYGMGYLDWDTGVRSGLDIEYCKAVAAAIGLDPEFDIEYIPASGSDRFDKLASGTIDVLIRTTTWTTSRDADLNADFAGINFYDGQGILVNTDAFPAATSVLDLDGANICVGIGTTTEGNIADYFAANGMDYTAVNTANWGDAMNSFESGECDAMTGDMSGLVANKWSLDTNAVPNSAIMPELLSKEPLAAATRDYDSDWNEIVSWVWWGMITAEEFGITSENYMNADTSNPFIDRLLNQNLGLGTTQNPLSATWMQDVLEAVGNYGEAYDRSFCDGDGTHSNCLIDRVGTMNGLVSQGGLQYAPPMR</sequence>
<comment type="similarity">
    <text evidence="1">Belongs to the bacterial solute-binding protein 3 family.</text>
</comment>
<dbReference type="InterPro" id="IPR001638">
    <property type="entry name" value="Solute-binding_3/MltF_N"/>
</dbReference>
<keyword evidence="4" id="KW-0175">Coiled coil</keyword>
<name>A0A382CDE4_9ZZZZ</name>
<dbReference type="AlphaFoldDB" id="A0A382CDE4"/>
<evidence type="ECO:0000256" key="4">
    <source>
        <dbReference type="SAM" id="Coils"/>
    </source>
</evidence>
<evidence type="ECO:0000256" key="3">
    <source>
        <dbReference type="ARBA" id="ARBA00022729"/>
    </source>
</evidence>
<reference evidence="6" key="1">
    <citation type="submission" date="2018-05" db="EMBL/GenBank/DDBJ databases">
        <authorList>
            <person name="Lanie J.A."/>
            <person name="Ng W.-L."/>
            <person name="Kazmierczak K.M."/>
            <person name="Andrzejewski T.M."/>
            <person name="Davidsen T.M."/>
            <person name="Wayne K.J."/>
            <person name="Tettelin H."/>
            <person name="Glass J.I."/>
            <person name="Rusch D."/>
            <person name="Podicherti R."/>
            <person name="Tsui H.-C.T."/>
            <person name="Winkler M.E."/>
        </authorList>
    </citation>
    <scope>NUCLEOTIDE SEQUENCE</scope>
</reference>
<organism evidence="6">
    <name type="scientific">marine metagenome</name>
    <dbReference type="NCBI Taxonomy" id="408172"/>
    <lineage>
        <taxon>unclassified sequences</taxon>
        <taxon>metagenomes</taxon>
        <taxon>ecological metagenomes</taxon>
    </lineage>
</organism>
<evidence type="ECO:0000256" key="2">
    <source>
        <dbReference type="ARBA" id="ARBA00022448"/>
    </source>
</evidence>
<dbReference type="CDD" id="cd13692">
    <property type="entry name" value="PBP2_BztA"/>
    <property type="match status" value="1"/>
</dbReference>
<keyword evidence="2" id="KW-0813">Transport</keyword>
<dbReference type="Gene3D" id="3.40.190.10">
    <property type="entry name" value="Periplasmic binding protein-like II"/>
    <property type="match status" value="2"/>
</dbReference>
<dbReference type="Pfam" id="PF00497">
    <property type="entry name" value="SBP_bac_3"/>
    <property type="match status" value="1"/>
</dbReference>
<feature type="coiled-coil region" evidence="4">
    <location>
        <begin position="16"/>
        <end position="50"/>
    </location>
</feature>
<evidence type="ECO:0000313" key="6">
    <source>
        <dbReference type="EMBL" id="SVB24116.1"/>
    </source>
</evidence>
<dbReference type="SMART" id="SM00062">
    <property type="entry name" value="PBPb"/>
    <property type="match status" value="1"/>
</dbReference>
<dbReference type="SUPFAM" id="SSF53850">
    <property type="entry name" value="Periplasmic binding protein-like II"/>
    <property type="match status" value="1"/>
</dbReference>
<dbReference type="PANTHER" id="PTHR30085">
    <property type="entry name" value="AMINO ACID ABC TRANSPORTER PERMEASE"/>
    <property type="match status" value="1"/>
</dbReference>
<dbReference type="GO" id="GO:0006865">
    <property type="term" value="P:amino acid transport"/>
    <property type="evidence" value="ECO:0007669"/>
    <property type="project" value="TreeGrafter"/>
</dbReference>
<dbReference type="PANTHER" id="PTHR30085:SF7">
    <property type="entry name" value="AMINO-ACID ABC TRANSPORTER-BINDING PROTEIN YHDW-RELATED"/>
    <property type="match status" value="1"/>
</dbReference>
<evidence type="ECO:0000259" key="5">
    <source>
        <dbReference type="SMART" id="SM00062"/>
    </source>
</evidence>
<dbReference type="InterPro" id="IPR051455">
    <property type="entry name" value="Bact_solute-bind_prot3"/>
</dbReference>
<accession>A0A382CDE4</accession>